<protein>
    <submittedName>
        <fullName evidence="3">GNAT family N-acetyltransferase</fullName>
        <ecNumber evidence="3">2.3.1.-</ecNumber>
    </submittedName>
</protein>
<reference evidence="3" key="1">
    <citation type="submission" date="2024-05" db="EMBL/GenBank/DDBJ databases">
        <title>Herbiconiux sp. A18JL235.</title>
        <authorList>
            <person name="Zhang G."/>
        </authorList>
    </citation>
    <scope>NUCLEOTIDE SEQUENCE</scope>
    <source>
        <strain evidence="3">A18JL235</strain>
    </source>
</reference>
<organism evidence="3">
    <name type="scientific">Herbiconiux sp. A18JL235</name>
    <dbReference type="NCBI Taxonomy" id="3152363"/>
    <lineage>
        <taxon>Bacteria</taxon>
        <taxon>Bacillati</taxon>
        <taxon>Actinomycetota</taxon>
        <taxon>Actinomycetes</taxon>
        <taxon>Micrococcales</taxon>
        <taxon>Microbacteriaceae</taxon>
        <taxon>Herbiconiux</taxon>
    </lineage>
</organism>
<dbReference type="InterPro" id="IPR050769">
    <property type="entry name" value="NAT_camello-type"/>
</dbReference>
<dbReference type="InterPro" id="IPR016181">
    <property type="entry name" value="Acyl_CoA_acyltransferase"/>
</dbReference>
<dbReference type="InterPro" id="IPR000182">
    <property type="entry name" value="GNAT_dom"/>
</dbReference>
<dbReference type="PANTHER" id="PTHR13947:SF37">
    <property type="entry name" value="LD18367P"/>
    <property type="match status" value="1"/>
</dbReference>
<feature type="domain" description="N-acetyltransferase" evidence="2">
    <location>
        <begin position="10"/>
        <end position="176"/>
    </location>
</feature>
<evidence type="ECO:0000313" key="3">
    <source>
        <dbReference type="EMBL" id="XDI04206.1"/>
    </source>
</evidence>
<dbReference type="EC" id="2.3.1.-" evidence="3"/>
<accession>A0AB39BDI5</accession>
<feature type="domain" description="N-acetyltransferase" evidence="2">
    <location>
        <begin position="180"/>
        <end position="349"/>
    </location>
</feature>
<dbReference type="CDD" id="cd04301">
    <property type="entry name" value="NAT_SF"/>
    <property type="match status" value="2"/>
</dbReference>
<dbReference type="Gene3D" id="3.40.630.30">
    <property type="match status" value="2"/>
</dbReference>
<name>A0AB39BDI5_9MICO</name>
<evidence type="ECO:0000259" key="2">
    <source>
        <dbReference type="PROSITE" id="PS51186"/>
    </source>
</evidence>
<sequence length="349" mass="38198">MSTTVPTPAHTVRPVRPHEFEAVGDLTRRAFAAGPYGHLPVSPERRMLERDTGSRLRSGTVLVAVDADERVVGSATLLRPGTPEARLAAEGEAEIRLLAVDPTLQRSGIGEQLVEASLAEARRWGSRFVVLDTGALNVKAQRLYLRAGFRRATDRAVSAYPNTHDLPHVYVYDLDDREGVRIRLARESEYEAIGELAVTANTHDYRLPQGYLDEIRDVAPRAREHEVWVAEDLATGVLLGTVATPRAGGLISELGREGELDFRLLAVAPDARGRGVGELLTRHVIALARSRGAERVVMNSGPVMLAAHRLYARLGFCRLPDRDIVITEDGAPLTLFTFGLDLDLGLDLD</sequence>
<dbReference type="Pfam" id="PF00583">
    <property type="entry name" value="Acetyltransf_1"/>
    <property type="match status" value="2"/>
</dbReference>
<dbReference type="SUPFAM" id="SSF55729">
    <property type="entry name" value="Acyl-CoA N-acyltransferases (Nat)"/>
    <property type="match status" value="2"/>
</dbReference>
<dbReference type="EMBL" id="CP162511">
    <property type="protein sequence ID" value="XDI04206.1"/>
    <property type="molecule type" value="Genomic_DNA"/>
</dbReference>
<keyword evidence="3" id="KW-0012">Acyltransferase</keyword>
<dbReference type="PROSITE" id="PS51186">
    <property type="entry name" value="GNAT"/>
    <property type="match status" value="2"/>
</dbReference>
<gene>
    <name evidence="3" type="ORF">ABFY20_12705</name>
</gene>
<dbReference type="GO" id="GO:0008080">
    <property type="term" value="F:N-acetyltransferase activity"/>
    <property type="evidence" value="ECO:0007669"/>
    <property type="project" value="InterPro"/>
</dbReference>
<proteinExistence type="predicted"/>
<dbReference type="PANTHER" id="PTHR13947">
    <property type="entry name" value="GNAT FAMILY N-ACETYLTRANSFERASE"/>
    <property type="match status" value="1"/>
</dbReference>
<dbReference type="RefSeq" id="WP_368496615.1">
    <property type="nucleotide sequence ID" value="NZ_CP162511.1"/>
</dbReference>
<evidence type="ECO:0000256" key="1">
    <source>
        <dbReference type="ARBA" id="ARBA00022679"/>
    </source>
</evidence>
<keyword evidence="1 3" id="KW-0808">Transferase</keyword>
<dbReference type="AlphaFoldDB" id="A0AB39BDI5"/>